<keyword evidence="1" id="KW-0812">Transmembrane</keyword>
<dbReference type="Proteomes" id="UP000242180">
    <property type="component" value="Unassembled WGS sequence"/>
</dbReference>
<keyword evidence="1" id="KW-0472">Membrane</keyword>
<proteinExistence type="predicted"/>
<keyword evidence="3" id="KW-1185">Reference proteome</keyword>
<keyword evidence="1" id="KW-1133">Transmembrane helix</keyword>
<dbReference type="AlphaFoldDB" id="A0A1X2HJ97"/>
<name>A0A1X2HJ97_SYNRA</name>
<evidence type="ECO:0000313" key="2">
    <source>
        <dbReference type="EMBL" id="ORY99137.1"/>
    </source>
</evidence>
<dbReference type="EMBL" id="MCGN01000003">
    <property type="protein sequence ID" value="ORY99137.1"/>
    <property type="molecule type" value="Genomic_DNA"/>
</dbReference>
<gene>
    <name evidence="2" type="ORF">BCR43DRAFT_488789</name>
</gene>
<accession>A0A1X2HJ97</accession>
<feature type="transmembrane region" description="Helical" evidence="1">
    <location>
        <begin position="20"/>
        <end position="49"/>
    </location>
</feature>
<organism evidence="2 3">
    <name type="scientific">Syncephalastrum racemosum</name>
    <name type="common">Filamentous fungus</name>
    <dbReference type="NCBI Taxonomy" id="13706"/>
    <lineage>
        <taxon>Eukaryota</taxon>
        <taxon>Fungi</taxon>
        <taxon>Fungi incertae sedis</taxon>
        <taxon>Mucoromycota</taxon>
        <taxon>Mucoromycotina</taxon>
        <taxon>Mucoromycetes</taxon>
        <taxon>Mucorales</taxon>
        <taxon>Syncephalastraceae</taxon>
        <taxon>Syncephalastrum</taxon>
    </lineage>
</organism>
<protein>
    <submittedName>
        <fullName evidence="2">Uncharacterized protein</fullName>
    </submittedName>
</protein>
<comment type="caution">
    <text evidence="2">The sequence shown here is derived from an EMBL/GenBank/DDBJ whole genome shotgun (WGS) entry which is preliminary data.</text>
</comment>
<evidence type="ECO:0000256" key="1">
    <source>
        <dbReference type="SAM" id="Phobius"/>
    </source>
</evidence>
<dbReference type="InParanoid" id="A0A1X2HJ97"/>
<reference evidence="2 3" key="1">
    <citation type="submission" date="2016-07" db="EMBL/GenBank/DDBJ databases">
        <title>Pervasive Adenine N6-methylation of Active Genes in Fungi.</title>
        <authorList>
            <consortium name="DOE Joint Genome Institute"/>
            <person name="Mondo S.J."/>
            <person name="Dannebaum R.O."/>
            <person name="Kuo R.C."/>
            <person name="Labutti K."/>
            <person name="Haridas S."/>
            <person name="Kuo A."/>
            <person name="Salamov A."/>
            <person name="Ahrendt S.R."/>
            <person name="Lipzen A."/>
            <person name="Sullivan W."/>
            <person name="Andreopoulos W.B."/>
            <person name="Clum A."/>
            <person name="Lindquist E."/>
            <person name="Daum C."/>
            <person name="Ramamoorthy G.K."/>
            <person name="Gryganskyi A."/>
            <person name="Culley D."/>
            <person name="Magnuson J.K."/>
            <person name="James T.Y."/>
            <person name="O'Malley M.A."/>
            <person name="Stajich J.E."/>
            <person name="Spatafora J.W."/>
            <person name="Visel A."/>
            <person name="Grigoriev I.V."/>
        </authorList>
    </citation>
    <scope>NUCLEOTIDE SEQUENCE [LARGE SCALE GENOMIC DNA]</scope>
    <source>
        <strain evidence="2 3">NRRL 2496</strain>
    </source>
</reference>
<evidence type="ECO:0000313" key="3">
    <source>
        <dbReference type="Proteomes" id="UP000242180"/>
    </source>
</evidence>
<sequence length="73" mass="8592">MANLRLPSPHTIISVWPFFAPPYFSCVRCASLCVCVRTFCSFFLLSFFFTLTHMRTPSRAYKHNTRIVRVYHT</sequence>